<dbReference type="SUPFAM" id="SSF51658">
    <property type="entry name" value="Xylose isomerase-like"/>
    <property type="match status" value="1"/>
</dbReference>
<organism evidence="2 3">
    <name type="scientific">Flagellimonas pacifica</name>
    <dbReference type="NCBI Taxonomy" id="1247520"/>
    <lineage>
        <taxon>Bacteria</taxon>
        <taxon>Pseudomonadati</taxon>
        <taxon>Bacteroidota</taxon>
        <taxon>Flavobacteriia</taxon>
        <taxon>Flavobacteriales</taxon>
        <taxon>Flavobacteriaceae</taxon>
        <taxon>Flagellimonas</taxon>
    </lineage>
</organism>
<proteinExistence type="predicted"/>
<reference evidence="3" key="1">
    <citation type="submission" date="2017-09" db="EMBL/GenBank/DDBJ databases">
        <authorList>
            <person name="Varghese N."/>
            <person name="Submissions S."/>
        </authorList>
    </citation>
    <scope>NUCLEOTIDE SEQUENCE [LARGE SCALE GENOMIC DNA]</scope>
    <source>
        <strain evidence="3">DSM 25885</strain>
    </source>
</reference>
<gene>
    <name evidence="2" type="ORF">SAMN06265377_1797</name>
</gene>
<dbReference type="PANTHER" id="PTHR12110">
    <property type="entry name" value="HYDROXYPYRUVATE ISOMERASE"/>
    <property type="match status" value="1"/>
</dbReference>
<dbReference type="Pfam" id="PF01261">
    <property type="entry name" value="AP_endonuc_2"/>
    <property type="match status" value="1"/>
</dbReference>
<keyword evidence="2" id="KW-0413">Isomerase</keyword>
<protein>
    <submittedName>
        <fullName evidence="2">Sugar phosphate isomerase/epimerase</fullName>
    </submittedName>
</protein>
<dbReference type="InterPro" id="IPR036237">
    <property type="entry name" value="Xyl_isomerase-like_sf"/>
</dbReference>
<dbReference type="EMBL" id="OBEH01000002">
    <property type="protein sequence ID" value="SNY99980.1"/>
    <property type="molecule type" value="Genomic_DNA"/>
</dbReference>
<dbReference type="RefSeq" id="WP_243396936.1">
    <property type="nucleotide sequence ID" value="NZ_OBEH01000002.1"/>
</dbReference>
<accession>A0A285MS30</accession>
<feature type="domain" description="Xylose isomerase-like TIM barrel" evidence="1">
    <location>
        <begin position="62"/>
        <end position="271"/>
    </location>
</feature>
<keyword evidence="3" id="KW-1185">Reference proteome</keyword>
<dbReference type="GO" id="GO:0016853">
    <property type="term" value="F:isomerase activity"/>
    <property type="evidence" value="ECO:0007669"/>
    <property type="project" value="UniProtKB-KW"/>
</dbReference>
<dbReference type="AlphaFoldDB" id="A0A285MS30"/>
<name>A0A285MS30_9FLAO</name>
<dbReference type="PANTHER" id="PTHR12110:SF41">
    <property type="entry name" value="INOSOSE DEHYDRATASE"/>
    <property type="match status" value="1"/>
</dbReference>
<evidence type="ECO:0000259" key="1">
    <source>
        <dbReference type="Pfam" id="PF01261"/>
    </source>
</evidence>
<dbReference type="Proteomes" id="UP000219048">
    <property type="component" value="Unassembled WGS sequence"/>
</dbReference>
<evidence type="ECO:0000313" key="2">
    <source>
        <dbReference type="EMBL" id="SNY99980.1"/>
    </source>
</evidence>
<dbReference type="InterPro" id="IPR013022">
    <property type="entry name" value="Xyl_isomerase-like_TIM-brl"/>
</dbReference>
<evidence type="ECO:0000313" key="3">
    <source>
        <dbReference type="Proteomes" id="UP000219048"/>
    </source>
</evidence>
<sequence>MKEPKMVGRRSFIKQSGFLLSSALIPLNGYSMAIMKKYKYKMGLQLFTIRDAMKNDPIGSLKTVASLGYQDLEIYGYDVDKGTYYGYKASDFKTILDDLGLSASSGHYGFSDYFDKSEDQLKQYVDQCIEGSHALGKSYITWPWLAPEQRTIEKFKLLTDKLNRIGEQVNDSGLGFAYHNHGFEFIDHNGKNGYDIILSETDPNFVKLQLDLYWVKHSSKLSPKELIAKQPNRFVMWHIKDMDKVSRDYSELGNGSIDYKTMLANIDQSGLQFYYLEQGGNFAVNSMQSITDSATYFKKHLQKYL</sequence>
<dbReference type="Gene3D" id="3.20.20.150">
    <property type="entry name" value="Divalent-metal-dependent TIM barrel enzymes"/>
    <property type="match status" value="1"/>
</dbReference>
<dbReference type="InterPro" id="IPR050312">
    <property type="entry name" value="IolE/XylAMocC-like"/>
</dbReference>